<protein>
    <recommendedName>
        <fullName evidence="4">Phage tail tape measure protein</fullName>
    </recommendedName>
</protein>
<feature type="transmembrane region" description="Helical" evidence="1">
    <location>
        <begin position="43"/>
        <end position="65"/>
    </location>
</feature>
<dbReference type="Proteomes" id="UP000740727">
    <property type="component" value="Unassembled WGS sequence"/>
</dbReference>
<evidence type="ECO:0000256" key="1">
    <source>
        <dbReference type="SAM" id="Phobius"/>
    </source>
</evidence>
<dbReference type="AlphaFoldDB" id="A0A965GDR2"/>
<proteinExistence type="predicted"/>
<keyword evidence="1" id="KW-0812">Transmembrane</keyword>
<dbReference type="EMBL" id="RFXN01000154">
    <property type="protein sequence ID" value="NBR94468.1"/>
    <property type="molecule type" value="Genomic_DNA"/>
</dbReference>
<name>A0A965GDR2_9PROT</name>
<evidence type="ECO:0008006" key="4">
    <source>
        <dbReference type="Google" id="ProtNLM"/>
    </source>
</evidence>
<organism evidence="2 3">
    <name type="scientific">Candidatus Fonsibacter lacus</name>
    <dbReference type="NCBI Taxonomy" id="2576439"/>
    <lineage>
        <taxon>Bacteria</taxon>
        <taxon>Pseudomonadati</taxon>
        <taxon>Pseudomonadota</taxon>
        <taxon>Alphaproteobacteria</taxon>
        <taxon>Candidatus Pelagibacterales</taxon>
        <taxon>Candidatus Pelagibacterales incertae sedis</taxon>
        <taxon>Candidatus Fonsibacter</taxon>
    </lineage>
</organism>
<evidence type="ECO:0000313" key="2">
    <source>
        <dbReference type="EMBL" id="NBR94468.1"/>
    </source>
</evidence>
<accession>A0A965GDR2</accession>
<keyword evidence="1" id="KW-1133">Transmembrane helix</keyword>
<feature type="transmembrane region" description="Helical" evidence="1">
    <location>
        <begin position="91"/>
        <end position="109"/>
    </location>
</feature>
<reference evidence="2" key="1">
    <citation type="submission" date="2018-10" db="EMBL/GenBank/DDBJ databases">
        <title>Iterative Subtractive Binning of Freshwater Chronoseries Metagenomes Recovers Nearly Complete Genomes from over Four Hundred Novel Species.</title>
        <authorList>
            <person name="Rodriguez-R L.M."/>
            <person name="Tsementzi D."/>
            <person name="Luo C."/>
            <person name="Konstantinidis K.T."/>
        </authorList>
    </citation>
    <scope>NUCLEOTIDE SEQUENCE</scope>
    <source>
        <strain evidence="2">WB5_2A_028</strain>
    </source>
</reference>
<gene>
    <name evidence="2" type="ORF">EBT44_06570</name>
</gene>
<comment type="caution">
    <text evidence="2">The sequence shown here is derived from an EMBL/GenBank/DDBJ whole genome shotgun (WGS) entry which is preliminary data.</text>
</comment>
<sequence length="261" mass="27408">MKSMKIAMDETKESIGAALLPALQKLLEILQPVAKWAQENTTLFLIIAGTVGGLAAAIVVANVAIKAWTIATQVATAAQAAFNFVMSANPIALVILAIVAFVAALVMLYKKFEVVRTVVDTVFNAIKTGVTVSLDFLTSYFEGVLNIYKNIFNAIAKLWNNTIGKLSFKFPDWVPGFGGKSFSVPNIPMLAEGGIVNSPTLAMIGEKGPEAVVPLNRNSGVGGITVNVNGGLSTSAEIGQAVVNAIRAYNRSAGPAQIQVA</sequence>
<keyword evidence="1" id="KW-0472">Membrane</keyword>
<evidence type="ECO:0000313" key="3">
    <source>
        <dbReference type="Proteomes" id="UP000740727"/>
    </source>
</evidence>